<dbReference type="Pfam" id="PF00106">
    <property type="entry name" value="adh_short"/>
    <property type="match status" value="1"/>
</dbReference>
<protein>
    <submittedName>
        <fullName evidence="2">Short subunit dehydrogenase</fullName>
    </submittedName>
</protein>
<dbReference type="Gene3D" id="3.40.50.720">
    <property type="entry name" value="NAD(P)-binding Rossmann-like Domain"/>
    <property type="match status" value="1"/>
</dbReference>
<reference evidence="2 3" key="1">
    <citation type="submission" date="2019-06" db="EMBL/GenBank/DDBJ databases">
        <title>Genomic Encyclopedia of Type Strains, Phase IV (KMG-V): Genome sequencing to study the core and pangenomes of soil and plant-associated prokaryotes.</title>
        <authorList>
            <person name="Whitman W."/>
        </authorList>
    </citation>
    <scope>NUCLEOTIDE SEQUENCE [LARGE SCALE GENOMIC DNA]</scope>
    <source>
        <strain evidence="2 3">BR 11140</strain>
    </source>
</reference>
<evidence type="ECO:0000313" key="2">
    <source>
        <dbReference type="EMBL" id="TWB46828.1"/>
    </source>
</evidence>
<sequence length="236" mass="24040">MAKTIAILGAGGTMGLAIATKFGKEGFNVGLVARNQENLDKLKAQLAEAGVTSVATTTADITDQVQSKAALDVIKGAFGSLDVVEYSPAYGPQNYRGALDVTYDNTKPAFDLVVGGAIKTANLVVPDMIAAGSGALLFIAGGSALAAIPPLSNVGIAHSGLRNYVTNLHGALASKGIYVGAIYVAGMIKRGTEVDPDNIAAKLFEMYQSRDKVEDVVKPSMPPGGPGGPGGPPPAR</sequence>
<dbReference type="PANTHER" id="PTHR43431:SF7">
    <property type="entry name" value="OXIDOREDUCTASE, SHORT CHAIN DEHYDROGENASE_REDUCTASE FAMILY (AFU_ORTHOLOGUE AFUA_5G14000)"/>
    <property type="match status" value="1"/>
</dbReference>
<dbReference type="PANTHER" id="PTHR43431">
    <property type="entry name" value="OXIDOREDUCTASE, SHORT CHAIN DEHYDROGENASE/REDUCTASE FAMILY (AFU_ORTHOLOGUE AFUA_5G14000)"/>
    <property type="match status" value="1"/>
</dbReference>
<dbReference type="OrthoDB" id="9810734at2"/>
<dbReference type="EMBL" id="VITT01000043">
    <property type="protein sequence ID" value="TWB46828.1"/>
    <property type="molecule type" value="Genomic_DNA"/>
</dbReference>
<dbReference type="InterPro" id="IPR002347">
    <property type="entry name" value="SDR_fam"/>
</dbReference>
<evidence type="ECO:0000256" key="1">
    <source>
        <dbReference type="SAM" id="MobiDB-lite"/>
    </source>
</evidence>
<dbReference type="SUPFAM" id="SSF51735">
    <property type="entry name" value="NAD(P)-binding Rossmann-fold domains"/>
    <property type="match status" value="1"/>
</dbReference>
<proteinExistence type="predicted"/>
<evidence type="ECO:0000313" key="3">
    <source>
        <dbReference type="Proteomes" id="UP000318050"/>
    </source>
</evidence>
<dbReference type="Proteomes" id="UP000318050">
    <property type="component" value="Unassembled WGS sequence"/>
</dbReference>
<organism evidence="2 3">
    <name type="scientific">Nitrospirillum amazonense</name>
    <dbReference type="NCBI Taxonomy" id="28077"/>
    <lineage>
        <taxon>Bacteria</taxon>
        <taxon>Pseudomonadati</taxon>
        <taxon>Pseudomonadota</taxon>
        <taxon>Alphaproteobacteria</taxon>
        <taxon>Rhodospirillales</taxon>
        <taxon>Azospirillaceae</taxon>
        <taxon>Nitrospirillum</taxon>
    </lineage>
</organism>
<name>A0A560HJZ9_9PROT</name>
<dbReference type="InterPro" id="IPR036291">
    <property type="entry name" value="NAD(P)-bd_dom_sf"/>
</dbReference>
<feature type="region of interest" description="Disordered" evidence="1">
    <location>
        <begin position="215"/>
        <end position="236"/>
    </location>
</feature>
<gene>
    <name evidence="2" type="ORF">FBZ92_14323</name>
</gene>
<accession>A0A560HJZ9</accession>
<feature type="compositionally biased region" description="Pro residues" evidence="1">
    <location>
        <begin position="220"/>
        <end position="236"/>
    </location>
</feature>
<comment type="caution">
    <text evidence="2">The sequence shown here is derived from an EMBL/GenBank/DDBJ whole genome shotgun (WGS) entry which is preliminary data.</text>
</comment>
<dbReference type="AlphaFoldDB" id="A0A560HJZ9"/>